<feature type="region of interest" description="Disordered" evidence="6">
    <location>
        <begin position="290"/>
        <end position="327"/>
    </location>
</feature>
<feature type="transmembrane region" description="Helical" evidence="7">
    <location>
        <begin position="70"/>
        <end position="92"/>
    </location>
</feature>
<evidence type="ECO:0000256" key="4">
    <source>
        <dbReference type="ARBA" id="ARBA00022989"/>
    </source>
</evidence>
<organism evidence="9 10">
    <name type="scientific">Endozoicomonas lisbonensis</name>
    <dbReference type="NCBI Taxonomy" id="3120522"/>
    <lineage>
        <taxon>Bacteria</taxon>
        <taxon>Pseudomonadati</taxon>
        <taxon>Pseudomonadota</taxon>
        <taxon>Gammaproteobacteria</taxon>
        <taxon>Oceanospirillales</taxon>
        <taxon>Endozoicomonadaceae</taxon>
        <taxon>Endozoicomonas</taxon>
    </lineage>
</organism>
<comment type="caution">
    <text evidence="9">The sequence shown here is derived from an EMBL/GenBank/DDBJ whole genome shotgun (WGS) entry which is preliminary data.</text>
</comment>
<evidence type="ECO:0000313" key="10">
    <source>
        <dbReference type="Proteomes" id="UP001549366"/>
    </source>
</evidence>
<feature type="domain" description="EamA" evidence="8">
    <location>
        <begin position="7"/>
        <end position="143"/>
    </location>
</feature>
<evidence type="ECO:0000313" key="9">
    <source>
        <dbReference type="EMBL" id="MET4758483.1"/>
    </source>
</evidence>
<dbReference type="Proteomes" id="UP001549366">
    <property type="component" value="Unassembled WGS sequence"/>
</dbReference>
<evidence type="ECO:0000256" key="5">
    <source>
        <dbReference type="ARBA" id="ARBA00023136"/>
    </source>
</evidence>
<keyword evidence="10" id="KW-1185">Reference proteome</keyword>
<accession>A0ABV2SL32</accession>
<feature type="transmembrane region" description="Helical" evidence="7">
    <location>
        <begin position="104"/>
        <end position="123"/>
    </location>
</feature>
<dbReference type="EMBL" id="JBEWTB010000002">
    <property type="protein sequence ID" value="MET4758483.1"/>
    <property type="molecule type" value="Genomic_DNA"/>
</dbReference>
<keyword evidence="4 7" id="KW-1133">Transmembrane helix</keyword>
<evidence type="ECO:0000256" key="6">
    <source>
        <dbReference type="SAM" id="MobiDB-lite"/>
    </source>
</evidence>
<evidence type="ECO:0000256" key="2">
    <source>
        <dbReference type="ARBA" id="ARBA00022475"/>
    </source>
</evidence>
<feature type="domain" description="EamA" evidence="8">
    <location>
        <begin position="156"/>
        <end position="286"/>
    </location>
</feature>
<feature type="transmembrane region" description="Helical" evidence="7">
    <location>
        <begin position="153"/>
        <end position="174"/>
    </location>
</feature>
<dbReference type="InterPro" id="IPR037185">
    <property type="entry name" value="EmrE-like"/>
</dbReference>
<feature type="transmembrane region" description="Helical" evidence="7">
    <location>
        <begin position="271"/>
        <end position="288"/>
    </location>
</feature>
<evidence type="ECO:0000259" key="8">
    <source>
        <dbReference type="Pfam" id="PF00892"/>
    </source>
</evidence>
<dbReference type="Pfam" id="PF00892">
    <property type="entry name" value="EamA"/>
    <property type="match status" value="2"/>
</dbReference>
<feature type="transmembrane region" description="Helical" evidence="7">
    <location>
        <begin position="128"/>
        <end position="147"/>
    </location>
</feature>
<dbReference type="InterPro" id="IPR000620">
    <property type="entry name" value="EamA_dom"/>
</dbReference>
<comment type="subcellular location">
    <subcellularLocation>
        <location evidence="1">Cell membrane</location>
        <topology evidence="1">Multi-pass membrane protein</topology>
    </subcellularLocation>
</comment>
<keyword evidence="2" id="KW-1003">Cell membrane</keyword>
<dbReference type="InterPro" id="IPR051258">
    <property type="entry name" value="Diverse_Substrate_Transporter"/>
</dbReference>
<sequence>MTSQSKACSYALATALLWSTIATAFKLTLDYLDPWQLVFWSVLTSTLLLGSIVLLQKKGKLLIRQARESFWLYAFLGILNPFLYHIFLFGAYELLPAQQAQALNYSWPVALSLLAVPFLGKVLSRKDVFCCLVAYLGVLIISTRGQLQSLDFGSPLGVVLALASTLTWAVYWIFNTRLKGDPLVGLLICFLFGMPWIIAATAIASDFSPAGIEGLLGAAYIGLVEMGFAYILWLKALKLAENTAAVSNISYLSPFLSLFFIANILQESIHPTTYVGLVMIVFAVVLQQHKPSAKKLSKPKYTEPSANREPSAQKEPSVQKELPVGQG</sequence>
<keyword evidence="5 7" id="KW-0472">Membrane</keyword>
<gene>
    <name evidence="9" type="ORF">V5J35_003675</name>
</gene>
<feature type="transmembrane region" description="Helical" evidence="7">
    <location>
        <begin position="34"/>
        <end position="55"/>
    </location>
</feature>
<feature type="compositionally biased region" description="Polar residues" evidence="6">
    <location>
        <begin position="304"/>
        <end position="316"/>
    </location>
</feature>
<name>A0ABV2SL32_9GAMM</name>
<feature type="transmembrane region" description="Helical" evidence="7">
    <location>
        <begin position="215"/>
        <end position="233"/>
    </location>
</feature>
<evidence type="ECO:0000256" key="3">
    <source>
        <dbReference type="ARBA" id="ARBA00022692"/>
    </source>
</evidence>
<feature type="transmembrane region" description="Helical" evidence="7">
    <location>
        <begin position="183"/>
        <end position="203"/>
    </location>
</feature>
<protein>
    <submittedName>
        <fullName evidence="9">Drug/metabolite transporter (DMT)-like permease</fullName>
    </submittedName>
</protein>
<dbReference type="RefSeq" id="WP_354008565.1">
    <property type="nucleotide sequence ID" value="NZ_JBEWTA010000001.1"/>
</dbReference>
<reference evidence="9 10" key="1">
    <citation type="submission" date="2024-06" db="EMBL/GenBank/DDBJ databases">
        <title>Genomic Encyclopedia of Type Strains, Phase V (KMG-V): Genome sequencing to study the core and pangenomes of soil and plant-associated prokaryotes.</title>
        <authorList>
            <person name="Whitman W."/>
        </authorList>
    </citation>
    <scope>NUCLEOTIDE SEQUENCE [LARGE SCALE GENOMIC DNA]</scope>
    <source>
        <strain evidence="9 10">NE40</strain>
    </source>
</reference>
<keyword evidence="3 7" id="KW-0812">Transmembrane</keyword>
<proteinExistence type="predicted"/>
<dbReference type="PANTHER" id="PTHR42920">
    <property type="entry name" value="OS03G0707200 PROTEIN-RELATED"/>
    <property type="match status" value="1"/>
</dbReference>
<feature type="transmembrane region" description="Helical" evidence="7">
    <location>
        <begin position="245"/>
        <end position="265"/>
    </location>
</feature>
<dbReference type="SUPFAM" id="SSF103481">
    <property type="entry name" value="Multidrug resistance efflux transporter EmrE"/>
    <property type="match status" value="2"/>
</dbReference>
<evidence type="ECO:0000256" key="7">
    <source>
        <dbReference type="SAM" id="Phobius"/>
    </source>
</evidence>
<dbReference type="PANTHER" id="PTHR42920:SF11">
    <property type="entry name" value="INNER MEMBRANE PROTEIN YTFF"/>
    <property type="match status" value="1"/>
</dbReference>
<evidence type="ECO:0000256" key="1">
    <source>
        <dbReference type="ARBA" id="ARBA00004651"/>
    </source>
</evidence>